<evidence type="ECO:0000313" key="2">
    <source>
        <dbReference type="EMBL" id="CAE2272896.1"/>
    </source>
</evidence>
<sequence length="364" mass="40489">MGVIAAMASRKLEEEDEEEIPAGGATGGRLELISSFLSVGHRAHKMLLLSLPSLLPSVCFLLRSRCFLDDCGDSAAIFLRRKTIALLLKSAAVLEDEEVRTQLKSLLPSSAARVSSSCPLLDRRVQLNSRCLSLLLLLRVTRMDLAKTQEEPLNGSTRLLSSLQHLEWILQSENNEDRDGKEEQEQGQEQEQSTNRRPQKRQKSSQDTKGSRASSSFLLQKIISVLLDADDCLIDGLLDLLEIHRRGLELLSSQKLQGGNKELLDQISPQQILDSLTSLWSGDSSFIIELLLSPDTNALEFLVVLLRQLDLQHTSSPSSSSSSSSGDRKLLLQDLRTRLQGAWSKGTFPFNVQPLLRRLDRVLL</sequence>
<name>A0A7S4JSK6_GUITH</name>
<dbReference type="EMBL" id="HBKN01009331">
    <property type="protein sequence ID" value="CAE2272896.1"/>
    <property type="molecule type" value="Transcribed_RNA"/>
</dbReference>
<feature type="region of interest" description="Disordered" evidence="1">
    <location>
        <begin position="174"/>
        <end position="212"/>
    </location>
</feature>
<proteinExistence type="predicted"/>
<protein>
    <submittedName>
        <fullName evidence="2">Uncharacterized protein</fullName>
    </submittedName>
</protein>
<feature type="compositionally biased region" description="Basic and acidic residues" evidence="1">
    <location>
        <begin position="175"/>
        <end position="184"/>
    </location>
</feature>
<dbReference type="AlphaFoldDB" id="A0A7S4JSK6"/>
<reference evidence="2" key="1">
    <citation type="submission" date="2021-01" db="EMBL/GenBank/DDBJ databases">
        <authorList>
            <person name="Corre E."/>
            <person name="Pelletier E."/>
            <person name="Niang G."/>
            <person name="Scheremetjew M."/>
            <person name="Finn R."/>
            <person name="Kale V."/>
            <person name="Holt S."/>
            <person name="Cochrane G."/>
            <person name="Meng A."/>
            <person name="Brown T."/>
            <person name="Cohen L."/>
        </authorList>
    </citation>
    <scope>NUCLEOTIDE SEQUENCE</scope>
    <source>
        <strain evidence="2">CCMP 2712</strain>
    </source>
</reference>
<evidence type="ECO:0000256" key="1">
    <source>
        <dbReference type="SAM" id="MobiDB-lite"/>
    </source>
</evidence>
<gene>
    <name evidence="2" type="ORF">GTHE00462_LOCUS7334</name>
</gene>
<accession>A0A7S4JSK6</accession>
<organism evidence="2">
    <name type="scientific">Guillardia theta</name>
    <name type="common">Cryptophyte</name>
    <name type="synonym">Cryptomonas phi</name>
    <dbReference type="NCBI Taxonomy" id="55529"/>
    <lineage>
        <taxon>Eukaryota</taxon>
        <taxon>Cryptophyceae</taxon>
        <taxon>Pyrenomonadales</taxon>
        <taxon>Geminigeraceae</taxon>
        <taxon>Guillardia</taxon>
    </lineage>
</organism>